<sequence length="70" mass="7196">MLQSCLFLSVFVCVRSMCDGVSGYASVCACVCFVLCDGASMCVSVGVEVCVCVCLCNGASVCVYLSVLSV</sequence>
<organism evidence="1">
    <name type="scientific">invertebrate metagenome</name>
    <dbReference type="NCBI Taxonomy" id="1711999"/>
    <lineage>
        <taxon>unclassified sequences</taxon>
        <taxon>metagenomes</taxon>
        <taxon>organismal metagenomes</taxon>
    </lineage>
</organism>
<dbReference type="EMBL" id="NSIT01000527">
    <property type="protein sequence ID" value="PJE77533.1"/>
    <property type="molecule type" value="Genomic_DNA"/>
</dbReference>
<name>A0A2H9T2T2_9ZZZZ</name>
<protein>
    <submittedName>
        <fullName evidence="1">Uncharacterized protein</fullName>
    </submittedName>
</protein>
<evidence type="ECO:0000313" key="1">
    <source>
        <dbReference type="EMBL" id="PJE77533.1"/>
    </source>
</evidence>
<proteinExistence type="predicted"/>
<comment type="caution">
    <text evidence="1">The sequence shown here is derived from an EMBL/GenBank/DDBJ whole genome shotgun (WGS) entry which is preliminary data.</text>
</comment>
<reference evidence="1" key="1">
    <citation type="journal article" date="2017" name="Appl. Environ. Microbiol.">
        <title>Molecular characterization of an Endozoicomonas-like organism causing infection in king scallop Pecten maximus L.</title>
        <authorList>
            <person name="Cano I."/>
            <person name="van Aerle R."/>
            <person name="Ross S."/>
            <person name="Verner-Jeffreys D.W."/>
            <person name="Paley R.K."/>
            <person name="Rimmer G."/>
            <person name="Ryder D."/>
            <person name="Hooper P."/>
            <person name="Stone D."/>
            <person name="Feist S.W."/>
        </authorList>
    </citation>
    <scope>NUCLEOTIDE SEQUENCE</scope>
</reference>
<gene>
    <name evidence="1" type="ORF">CI610_03543</name>
</gene>
<accession>A0A2H9T2T2</accession>
<dbReference type="AlphaFoldDB" id="A0A2H9T2T2"/>